<reference evidence="2" key="1">
    <citation type="submission" date="2022-10" db="EMBL/GenBank/DDBJ databases">
        <authorList>
            <person name="Chen Y."/>
            <person name="Dougan E. K."/>
            <person name="Chan C."/>
            <person name="Rhodes N."/>
            <person name="Thang M."/>
        </authorList>
    </citation>
    <scope>NUCLEOTIDE SEQUENCE</scope>
</reference>
<dbReference type="Proteomes" id="UP001152797">
    <property type="component" value="Unassembled WGS sequence"/>
</dbReference>
<gene>
    <name evidence="2" type="ORF">C1SCF055_LOCUS24812</name>
</gene>
<evidence type="ECO:0000313" key="4">
    <source>
        <dbReference type="Proteomes" id="UP001152797"/>
    </source>
</evidence>
<evidence type="ECO:0000313" key="3">
    <source>
        <dbReference type="EMBL" id="CAL4785834.1"/>
    </source>
</evidence>
<dbReference type="AlphaFoldDB" id="A0A9P1CTZ5"/>
<dbReference type="EMBL" id="CAMXCT020002494">
    <property type="protein sequence ID" value="CAL1151897.1"/>
    <property type="molecule type" value="Genomic_DNA"/>
</dbReference>
<evidence type="ECO:0000313" key="2">
    <source>
        <dbReference type="EMBL" id="CAI3998522.1"/>
    </source>
</evidence>
<sequence>VDDVLKTNMQPVLAPLETTDYGLTDQSKWKTDPYRKSLSTASGSSSRITSSSEEEFLTRRPSGEISNLRCHDRCKPFFEDPWQGHEDLIKEDWEAWLEDFRRRRSGHAESAIPLPVLERMSWTAWS</sequence>
<evidence type="ECO:0000256" key="1">
    <source>
        <dbReference type="SAM" id="MobiDB-lite"/>
    </source>
</evidence>
<feature type="region of interest" description="Disordered" evidence="1">
    <location>
        <begin position="23"/>
        <end position="56"/>
    </location>
</feature>
<accession>A0A9P1CTZ5</accession>
<dbReference type="EMBL" id="CAMXCT010002494">
    <property type="protein sequence ID" value="CAI3998522.1"/>
    <property type="molecule type" value="Genomic_DNA"/>
</dbReference>
<comment type="caution">
    <text evidence="2">The sequence shown here is derived from an EMBL/GenBank/DDBJ whole genome shotgun (WGS) entry which is preliminary data.</text>
</comment>
<feature type="non-terminal residue" evidence="2">
    <location>
        <position position="1"/>
    </location>
</feature>
<organism evidence="2">
    <name type="scientific">Cladocopium goreaui</name>
    <dbReference type="NCBI Taxonomy" id="2562237"/>
    <lineage>
        <taxon>Eukaryota</taxon>
        <taxon>Sar</taxon>
        <taxon>Alveolata</taxon>
        <taxon>Dinophyceae</taxon>
        <taxon>Suessiales</taxon>
        <taxon>Symbiodiniaceae</taxon>
        <taxon>Cladocopium</taxon>
    </lineage>
</organism>
<protein>
    <submittedName>
        <fullName evidence="2">Uncharacterized protein</fullName>
    </submittedName>
</protein>
<dbReference type="EMBL" id="CAMXCT030002494">
    <property type="protein sequence ID" value="CAL4785834.1"/>
    <property type="molecule type" value="Genomic_DNA"/>
</dbReference>
<name>A0A9P1CTZ5_9DINO</name>
<keyword evidence="4" id="KW-1185">Reference proteome</keyword>
<feature type="compositionally biased region" description="Low complexity" evidence="1">
    <location>
        <begin position="37"/>
        <end position="51"/>
    </location>
</feature>
<proteinExistence type="predicted"/>
<reference evidence="3 4" key="2">
    <citation type="submission" date="2024-05" db="EMBL/GenBank/DDBJ databases">
        <authorList>
            <person name="Chen Y."/>
            <person name="Shah S."/>
            <person name="Dougan E. K."/>
            <person name="Thang M."/>
            <person name="Chan C."/>
        </authorList>
    </citation>
    <scope>NUCLEOTIDE SEQUENCE [LARGE SCALE GENOMIC DNA]</scope>
</reference>